<dbReference type="AlphaFoldDB" id="R7T9V1"/>
<reference evidence="2" key="3">
    <citation type="submission" date="2015-06" db="UniProtKB">
        <authorList>
            <consortium name="EnsemblMetazoa"/>
        </authorList>
    </citation>
    <scope>IDENTIFICATION</scope>
</reference>
<evidence type="ECO:0000313" key="1">
    <source>
        <dbReference type="EMBL" id="ELT90533.1"/>
    </source>
</evidence>
<dbReference type="HOGENOM" id="CLU_662667_0_0_1"/>
<protein>
    <submittedName>
        <fullName evidence="1 2">Uncharacterized protein</fullName>
    </submittedName>
</protein>
<proteinExistence type="predicted"/>
<evidence type="ECO:0000313" key="2">
    <source>
        <dbReference type="EnsemblMetazoa" id="CapteP222655"/>
    </source>
</evidence>
<dbReference type="EMBL" id="KB310871">
    <property type="protein sequence ID" value="ELT90533.1"/>
    <property type="molecule type" value="Genomic_DNA"/>
</dbReference>
<evidence type="ECO:0000313" key="3">
    <source>
        <dbReference type="Proteomes" id="UP000014760"/>
    </source>
</evidence>
<accession>R7T9V1</accession>
<dbReference type="EnsemblMetazoa" id="CapteT222655">
    <property type="protein sequence ID" value="CapteP222655"/>
    <property type="gene ID" value="CapteG222655"/>
</dbReference>
<dbReference type="OMA" id="ICAETIN"/>
<dbReference type="Proteomes" id="UP000014760">
    <property type="component" value="Unassembled WGS sequence"/>
</dbReference>
<dbReference type="OrthoDB" id="6413172at2759"/>
<gene>
    <name evidence="1" type="ORF">CAPTEDRAFT_222655</name>
</gene>
<organism evidence="1">
    <name type="scientific">Capitella teleta</name>
    <name type="common">Polychaete worm</name>
    <dbReference type="NCBI Taxonomy" id="283909"/>
    <lineage>
        <taxon>Eukaryota</taxon>
        <taxon>Metazoa</taxon>
        <taxon>Spiralia</taxon>
        <taxon>Lophotrochozoa</taxon>
        <taxon>Annelida</taxon>
        <taxon>Polychaeta</taxon>
        <taxon>Sedentaria</taxon>
        <taxon>Scolecida</taxon>
        <taxon>Capitellidae</taxon>
        <taxon>Capitella</taxon>
    </lineage>
</organism>
<dbReference type="EMBL" id="AMQN01014293">
    <property type="status" value="NOT_ANNOTATED_CDS"/>
    <property type="molecule type" value="Genomic_DNA"/>
</dbReference>
<keyword evidence="3" id="KW-1185">Reference proteome</keyword>
<reference evidence="1 3" key="2">
    <citation type="journal article" date="2013" name="Nature">
        <title>Insights into bilaterian evolution from three spiralian genomes.</title>
        <authorList>
            <person name="Simakov O."/>
            <person name="Marletaz F."/>
            <person name="Cho S.J."/>
            <person name="Edsinger-Gonzales E."/>
            <person name="Havlak P."/>
            <person name="Hellsten U."/>
            <person name="Kuo D.H."/>
            <person name="Larsson T."/>
            <person name="Lv J."/>
            <person name="Arendt D."/>
            <person name="Savage R."/>
            <person name="Osoegawa K."/>
            <person name="de Jong P."/>
            <person name="Grimwood J."/>
            <person name="Chapman J.A."/>
            <person name="Shapiro H."/>
            <person name="Aerts A."/>
            <person name="Otillar R.P."/>
            <person name="Terry A.Y."/>
            <person name="Boore J.L."/>
            <person name="Grigoriev I.V."/>
            <person name="Lindberg D.R."/>
            <person name="Seaver E.C."/>
            <person name="Weisblat D.A."/>
            <person name="Putnam N.H."/>
            <person name="Rokhsar D.S."/>
        </authorList>
    </citation>
    <scope>NUCLEOTIDE SEQUENCE</scope>
    <source>
        <strain evidence="1 3">I ESC-2004</strain>
    </source>
</reference>
<reference evidence="3" key="1">
    <citation type="submission" date="2012-12" db="EMBL/GenBank/DDBJ databases">
        <authorList>
            <person name="Hellsten U."/>
            <person name="Grimwood J."/>
            <person name="Chapman J.A."/>
            <person name="Shapiro H."/>
            <person name="Aerts A."/>
            <person name="Otillar R.P."/>
            <person name="Terry A.Y."/>
            <person name="Boore J.L."/>
            <person name="Simakov O."/>
            <person name="Marletaz F."/>
            <person name="Cho S.-J."/>
            <person name="Edsinger-Gonzales E."/>
            <person name="Havlak P."/>
            <person name="Kuo D.-H."/>
            <person name="Larsson T."/>
            <person name="Lv J."/>
            <person name="Arendt D."/>
            <person name="Savage R."/>
            <person name="Osoegawa K."/>
            <person name="de Jong P."/>
            <person name="Lindberg D.R."/>
            <person name="Seaver E.C."/>
            <person name="Weisblat D.A."/>
            <person name="Putnam N.H."/>
            <person name="Grigoriev I.V."/>
            <person name="Rokhsar D.S."/>
        </authorList>
    </citation>
    <scope>NUCLEOTIDE SEQUENCE</scope>
    <source>
        <strain evidence="3">I ESC-2004</strain>
    </source>
</reference>
<name>R7T9V1_CAPTE</name>
<sequence length="415" mass="46150">MAESENGQGVTGLTMGIIGCLPDNVQQAIRSFSIRPGKQHVTFSFPFMADTMRRHFRSGTVSRDFVPALYCDAGVQMVDGFTSFSSHIATNLSENGSPVVVYTLYQNESDEGLRKHFQSIVRLLLDENDVISTWKLPILVHDVTSCPRDVIIHACASAIVEIQKKHLRKVFCFGSDDELIQLIGDDVVAPKIRTFEDHFEQHLQVVSSQLCNGPPSEFLRMINRMTSPDMGDIDYHSANILMKSLANERILVKFWGIWGQEHIFSKIFMHSRSSSGGTDSPRASSGGSNLPLKEGLMGIIRALKTQEVTEVTGSAPLHVVQECSCPVCKGSLGGRQSEALSRCFEASSAFHRPSSSIKTPYSDALKAAAIFPAFDLQRPLSLEQNRPLVMRTYPVIYKPRILTHNIAYYLRKDHS</sequence>